<dbReference type="Proteomes" id="UP001234297">
    <property type="component" value="Chromosome 5"/>
</dbReference>
<organism evidence="1 2">
    <name type="scientific">Persea americana</name>
    <name type="common">Avocado</name>
    <dbReference type="NCBI Taxonomy" id="3435"/>
    <lineage>
        <taxon>Eukaryota</taxon>
        <taxon>Viridiplantae</taxon>
        <taxon>Streptophyta</taxon>
        <taxon>Embryophyta</taxon>
        <taxon>Tracheophyta</taxon>
        <taxon>Spermatophyta</taxon>
        <taxon>Magnoliopsida</taxon>
        <taxon>Magnoliidae</taxon>
        <taxon>Laurales</taxon>
        <taxon>Lauraceae</taxon>
        <taxon>Persea</taxon>
    </lineage>
</organism>
<keyword evidence="2" id="KW-1185">Reference proteome</keyword>
<evidence type="ECO:0000313" key="1">
    <source>
        <dbReference type="EMBL" id="KAJ8640687.1"/>
    </source>
</evidence>
<proteinExistence type="predicted"/>
<dbReference type="EMBL" id="CM056813">
    <property type="protein sequence ID" value="KAJ8640687.1"/>
    <property type="molecule type" value="Genomic_DNA"/>
</dbReference>
<protein>
    <submittedName>
        <fullName evidence="1">Uncharacterized protein</fullName>
    </submittedName>
</protein>
<sequence length="91" mass="9593">MARGFSDLHLLLVLPLLLSFVFLSAQARPFNPLIMKQGNLDCEVVGFVEDLPVGALKTSGPSPPGKGHKLMEIYALGGIKDSGPSPPGEGH</sequence>
<comment type="caution">
    <text evidence="1">The sequence shown here is derived from an EMBL/GenBank/DDBJ whole genome shotgun (WGS) entry which is preliminary data.</text>
</comment>
<gene>
    <name evidence="1" type="ORF">MRB53_017381</name>
</gene>
<reference evidence="1 2" key="1">
    <citation type="journal article" date="2022" name="Hortic Res">
        <title>A haplotype resolved chromosomal level avocado genome allows analysis of novel avocado genes.</title>
        <authorList>
            <person name="Nath O."/>
            <person name="Fletcher S.J."/>
            <person name="Hayward A."/>
            <person name="Shaw L.M."/>
            <person name="Masouleh A.K."/>
            <person name="Furtado A."/>
            <person name="Henry R.J."/>
            <person name="Mitter N."/>
        </authorList>
    </citation>
    <scope>NUCLEOTIDE SEQUENCE [LARGE SCALE GENOMIC DNA]</scope>
    <source>
        <strain evidence="2">cv. Hass</strain>
    </source>
</reference>
<evidence type="ECO:0000313" key="2">
    <source>
        <dbReference type="Proteomes" id="UP001234297"/>
    </source>
</evidence>
<name>A0ACC2M4V1_PERAE</name>
<accession>A0ACC2M4V1</accession>